<reference evidence="10 11" key="1">
    <citation type="submission" date="2019-06" db="EMBL/GenBank/DDBJ databases">
        <title>Genome Sequence of the Brown Rot Fungal Pathogen Monilinia fructicola.</title>
        <authorList>
            <person name="De Miccolis Angelini R.M."/>
            <person name="Landi L."/>
            <person name="Abate D."/>
            <person name="Pollastro S."/>
            <person name="Romanazzi G."/>
            <person name="Faretra F."/>
        </authorList>
    </citation>
    <scope>NUCLEOTIDE SEQUENCE [LARGE SCALE GENOMIC DNA]</scope>
    <source>
        <strain evidence="10 11">Mfrc123</strain>
    </source>
</reference>
<dbReference type="Proteomes" id="UP000322873">
    <property type="component" value="Unassembled WGS sequence"/>
</dbReference>
<dbReference type="FunFam" id="1.20.1740.10:FF:000017">
    <property type="entry name" value="Amino acid permease"/>
    <property type="match status" value="1"/>
</dbReference>
<feature type="transmembrane region" description="Helical" evidence="8">
    <location>
        <begin position="426"/>
        <end position="449"/>
    </location>
</feature>
<evidence type="ECO:0000256" key="4">
    <source>
        <dbReference type="ARBA" id="ARBA00022970"/>
    </source>
</evidence>
<comment type="subcellular location">
    <subcellularLocation>
        <location evidence="1">Membrane</location>
        <topology evidence="1">Multi-pass membrane protein</topology>
    </subcellularLocation>
</comment>
<dbReference type="InterPro" id="IPR004841">
    <property type="entry name" value="AA-permease/SLC12A_dom"/>
</dbReference>
<dbReference type="GO" id="GO:0015171">
    <property type="term" value="F:amino acid transmembrane transporter activity"/>
    <property type="evidence" value="ECO:0007669"/>
    <property type="project" value="TreeGrafter"/>
</dbReference>
<keyword evidence="11" id="KW-1185">Reference proteome</keyword>
<dbReference type="AlphaFoldDB" id="A0A5M9K456"/>
<feature type="transmembrane region" description="Helical" evidence="8">
    <location>
        <begin position="470"/>
        <end position="490"/>
    </location>
</feature>
<feature type="transmembrane region" description="Helical" evidence="8">
    <location>
        <begin position="396"/>
        <end position="414"/>
    </location>
</feature>
<keyword evidence="4" id="KW-0029">Amino-acid transport</keyword>
<comment type="caution">
    <text evidence="10">The sequence shown here is derived from an EMBL/GenBank/DDBJ whole genome shotgun (WGS) entry which is preliminary data.</text>
</comment>
<keyword evidence="2" id="KW-0813">Transport</keyword>
<evidence type="ECO:0000256" key="3">
    <source>
        <dbReference type="ARBA" id="ARBA00022692"/>
    </source>
</evidence>
<sequence length="613" mass="66865">MRIGITKNIKMNSFKTKDVEKGSVYPDKDQSTTPDYSSGRGEPSYEQITQIQHSIARRFVESFKRDPNLTMTPPGVVGANGRVFHAEIAAEATATSPLARKLKGRHLQMIAIGGSIGTGLFVASGKSLAIGGPASLIICFTLIGLMLYCTVHALGEMAVLFPVSGSFSAYSTRFLDPAWGFAMGWNYAMQWLVVLPLEIIAASITIDFWDTEQRYNHAIFVTRSFFFALVKVVAIIGYILLAIILNCGGSLEEGYVAGQLWNNPGAFNNGFKGLCSVFVTAAFAFAGTELVGLAAAETQNPRKSLPTAVKQVFWRITLFLYRLAYSPGSANAAASPFVISIQNAGITVLPSVMNAVILVAVLSVGNSSIFGSSRTLAALADQGQAPKILAYVDRKGRPIVSIGVSSALGFLAYAADSGAQGTVLDWMLALSGLSSIFTWGSICLAHIRFRRAWRLQGHSLDELAFRSQPGVFGSWIGFLFNVLILIAQFWTGAWPTDYENMTALAQCRSFFIAYLAAPIVIVFYVGYKVWYRTSVMRSMDMDLKTGIRGLDLPARSANNSNMGYYDNAGALGVLSLEELFISRRYHVILAFNKVLRRRMFIDLLETCHDPSAR</sequence>
<keyword evidence="3 8" id="KW-0812">Transmembrane</keyword>
<evidence type="ECO:0000256" key="5">
    <source>
        <dbReference type="ARBA" id="ARBA00022989"/>
    </source>
</evidence>
<dbReference type="InterPro" id="IPR004840">
    <property type="entry name" value="Amino_acid_permease_CS"/>
</dbReference>
<organism evidence="10 11">
    <name type="scientific">Monilinia fructicola</name>
    <name type="common">Brown rot fungus</name>
    <name type="synonym">Ciboria fructicola</name>
    <dbReference type="NCBI Taxonomy" id="38448"/>
    <lineage>
        <taxon>Eukaryota</taxon>
        <taxon>Fungi</taxon>
        <taxon>Dikarya</taxon>
        <taxon>Ascomycota</taxon>
        <taxon>Pezizomycotina</taxon>
        <taxon>Leotiomycetes</taxon>
        <taxon>Helotiales</taxon>
        <taxon>Sclerotiniaceae</taxon>
        <taxon>Monilinia</taxon>
    </lineage>
</organism>
<feature type="transmembrane region" description="Helical" evidence="8">
    <location>
        <begin position="510"/>
        <end position="531"/>
    </location>
</feature>
<evidence type="ECO:0000256" key="2">
    <source>
        <dbReference type="ARBA" id="ARBA00022448"/>
    </source>
</evidence>
<protein>
    <recommendedName>
        <fullName evidence="9">Amino acid permease/ SLC12A domain-containing protein</fullName>
    </recommendedName>
</protein>
<dbReference type="InterPro" id="IPR050524">
    <property type="entry name" value="APC_YAT"/>
</dbReference>
<dbReference type="Gene3D" id="1.20.1740.10">
    <property type="entry name" value="Amino acid/polyamine transporter I"/>
    <property type="match status" value="1"/>
</dbReference>
<dbReference type="GO" id="GO:0016020">
    <property type="term" value="C:membrane"/>
    <property type="evidence" value="ECO:0007669"/>
    <property type="project" value="UniProtKB-SubCell"/>
</dbReference>
<feature type="region of interest" description="Disordered" evidence="7">
    <location>
        <begin position="20"/>
        <end position="43"/>
    </location>
</feature>
<feature type="transmembrane region" description="Helical" evidence="8">
    <location>
        <begin position="187"/>
        <end position="206"/>
    </location>
</feature>
<feature type="domain" description="Amino acid permease/ SLC12A" evidence="9">
    <location>
        <begin position="106"/>
        <end position="534"/>
    </location>
</feature>
<evidence type="ECO:0000256" key="6">
    <source>
        <dbReference type="ARBA" id="ARBA00023136"/>
    </source>
</evidence>
<evidence type="ECO:0000313" key="10">
    <source>
        <dbReference type="EMBL" id="KAA8576584.1"/>
    </source>
</evidence>
<dbReference type="EMBL" id="VICG01000001">
    <property type="protein sequence ID" value="KAA8576584.1"/>
    <property type="molecule type" value="Genomic_DNA"/>
</dbReference>
<dbReference type="PANTHER" id="PTHR43341:SF1">
    <property type="entry name" value="GENERAL AMINO-ACID PERMEASE GAP1"/>
    <property type="match status" value="1"/>
</dbReference>
<evidence type="ECO:0000313" key="11">
    <source>
        <dbReference type="Proteomes" id="UP000322873"/>
    </source>
</evidence>
<keyword evidence="5 8" id="KW-1133">Transmembrane helix</keyword>
<accession>A0A5M9K456</accession>
<feature type="transmembrane region" description="Helical" evidence="8">
    <location>
        <begin position="226"/>
        <end position="251"/>
    </location>
</feature>
<evidence type="ECO:0000259" key="9">
    <source>
        <dbReference type="Pfam" id="PF00324"/>
    </source>
</evidence>
<feature type="transmembrane region" description="Helical" evidence="8">
    <location>
        <begin position="130"/>
        <end position="151"/>
    </location>
</feature>
<feature type="transmembrane region" description="Helical" evidence="8">
    <location>
        <begin position="271"/>
        <end position="296"/>
    </location>
</feature>
<gene>
    <name evidence="10" type="ORF">EYC84_006684</name>
</gene>
<evidence type="ECO:0000256" key="1">
    <source>
        <dbReference type="ARBA" id="ARBA00004141"/>
    </source>
</evidence>
<evidence type="ECO:0000256" key="7">
    <source>
        <dbReference type="SAM" id="MobiDB-lite"/>
    </source>
</evidence>
<dbReference type="Pfam" id="PF00324">
    <property type="entry name" value="AA_permease"/>
    <property type="match status" value="1"/>
</dbReference>
<dbReference type="PANTHER" id="PTHR43341">
    <property type="entry name" value="AMINO ACID PERMEASE"/>
    <property type="match status" value="1"/>
</dbReference>
<feature type="transmembrane region" description="Helical" evidence="8">
    <location>
        <begin position="107"/>
        <end position="124"/>
    </location>
</feature>
<keyword evidence="6 8" id="KW-0472">Membrane</keyword>
<dbReference type="VEuPathDB" id="FungiDB:MFRU_014g02300"/>
<feature type="compositionally biased region" description="Basic and acidic residues" evidence="7">
    <location>
        <begin position="20"/>
        <end position="30"/>
    </location>
</feature>
<evidence type="ECO:0000256" key="8">
    <source>
        <dbReference type="SAM" id="Phobius"/>
    </source>
</evidence>
<dbReference type="PROSITE" id="PS00218">
    <property type="entry name" value="AMINO_ACID_PERMEASE_1"/>
    <property type="match status" value="1"/>
</dbReference>
<name>A0A5M9K456_MONFR</name>
<proteinExistence type="predicted"/>